<dbReference type="EMBL" id="KL197736">
    <property type="protein sequence ID" value="KDQ53045.1"/>
    <property type="molecule type" value="Genomic_DNA"/>
</dbReference>
<keyword evidence="3" id="KW-1185">Reference proteome</keyword>
<dbReference type="HOGENOM" id="CLU_544068_0_0_1"/>
<proteinExistence type="predicted"/>
<organism evidence="2 3">
    <name type="scientific">Jaapia argillacea MUCL 33604</name>
    <dbReference type="NCBI Taxonomy" id="933084"/>
    <lineage>
        <taxon>Eukaryota</taxon>
        <taxon>Fungi</taxon>
        <taxon>Dikarya</taxon>
        <taxon>Basidiomycota</taxon>
        <taxon>Agaricomycotina</taxon>
        <taxon>Agaricomycetes</taxon>
        <taxon>Agaricomycetidae</taxon>
        <taxon>Jaapiales</taxon>
        <taxon>Jaapiaceae</taxon>
        <taxon>Jaapia</taxon>
    </lineage>
</organism>
<evidence type="ECO:0000313" key="2">
    <source>
        <dbReference type="EMBL" id="KDQ53045.1"/>
    </source>
</evidence>
<dbReference type="OrthoDB" id="3066072at2759"/>
<dbReference type="InParanoid" id="A0A067PGU4"/>
<feature type="non-terminal residue" evidence="2">
    <location>
        <position position="1"/>
    </location>
</feature>
<protein>
    <submittedName>
        <fullName evidence="2">Uncharacterized protein</fullName>
    </submittedName>
</protein>
<evidence type="ECO:0000313" key="3">
    <source>
        <dbReference type="Proteomes" id="UP000027265"/>
    </source>
</evidence>
<dbReference type="Proteomes" id="UP000027265">
    <property type="component" value="Unassembled WGS sequence"/>
</dbReference>
<name>A0A067PGU4_9AGAM</name>
<gene>
    <name evidence="2" type="ORF">JAAARDRAFT_39758</name>
</gene>
<feature type="compositionally biased region" description="Basic residues" evidence="1">
    <location>
        <begin position="320"/>
        <end position="329"/>
    </location>
</feature>
<dbReference type="AlphaFoldDB" id="A0A067PGU4"/>
<evidence type="ECO:0000256" key="1">
    <source>
        <dbReference type="SAM" id="MobiDB-lite"/>
    </source>
</evidence>
<feature type="region of interest" description="Disordered" evidence="1">
    <location>
        <begin position="227"/>
        <end position="375"/>
    </location>
</feature>
<reference evidence="3" key="1">
    <citation type="journal article" date="2014" name="Proc. Natl. Acad. Sci. U.S.A.">
        <title>Extensive sampling of basidiomycete genomes demonstrates inadequacy of the white-rot/brown-rot paradigm for wood decay fungi.</title>
        <authorList>
            <person name="Riley R."/>
            <person name="Salamov A.A."/>
            <person name="Brown D.W."/>
            <person name="Nagy L.G."/>
            <person name="Floudas D."/>
            <person name="Held B.W."/>
            <person name="Levasseur A."/>
            <person name="Lombard V."/>
            <person name="Morin E."/>
            <person name="Otillar R."/>
            <person name="Lindquist E.A."/>
            <person name="Sun H."/>
            <person name="LaButti K.M."/>
            <person name="Schmutz J."/>
            <person name="Jabbour D."/>
            <person name="Luo H."/>
            <person name="Baker S.E."/>
            <person name="Pisabarro A.G."/>
            <person name="Walton J.D."/>
            <person name="Blanchette R.A."/>
            <person name="Henrissat B."/>
            <person name="Martin F."/>
            <person name="Cullen D."/>
            <person name="Hibbett D.S."/>
            <person name="Grigoriev I.V."/>
        </authorList>
    </citation>
    <scope>NUCLEOTIDE SEQUENCE [LARGE SCALE GENOMIC DNA]</scope>
    <source>
        <strain evidence="3">MUCL 33604</strain>
    </source>
</reference>
<accession>A0A067PGU4</accession>
<sequence length="501" mass="55226">MYAPATNTTTRSAPPLPIVPPTIFDPTSNTFPSTISIHPHSSYPHPDTPISVVASIAATSAGDSSATSVGSMASTTASTAATTSTATTTSTLTITASPNPVSLPFKLVPLPRALPVYASREAFAQQNVDLQALLLECSEQSQRYYAQLKLMESENERLQKRAFRRKKKKRILDTTHAHHMTSDENLDALVRAEWESLMKAVLKEAAPHLKHQAKLIADHYKRLALDEKNTEREEKRRKADEERMKKKAAVEAEKLQKRAEKAALRAEKAKELAERKAQGKGRRAGRSRQNNTQAIAPEEPDLSVTMQPDLAPELPATPRPRLHPRRKQNAKSIRDVPQSPSNQYLVLGEDGAGGEGLEGARDITTPNRDTITGGWVVSTPRQKGRIVLMDEEAAEIKPMMILVPITPDRTGGKAELDEDEGWQVTGIVESRTQSPPKVSKQRTAKRIIQDEACVEILRTPRSRGRTKTVVVTVSRGVVSSPDLHAVDVVGVRRNPRRTNRR</sequence>
<feature type="compositionally biased region" description="Basic and acidic residues" evidence="1">
    <location>
        <begin position="227"/>
        <end position="277"/>
    </location>
</feature>